<protein>
    <recommendedName>
        <fullName evidence="3">Transcriptional regulator, AbiEi antitoxin, Type IV TA system</fullName>
    </recommendedName>
</protein>
<proteinExistence type="predicted"/>
<gene>
    <name evidence="1" type="ORF">GCM10008096_23090</name>
</gene>
<organism evidence="1 2">
    <name type="scientific">Zhihengliuella salsuginis</name>
    <dbReference type="NCBI Taxonomy" id="578222"/>
    <lineage>
        <taxon>Bacteria</taxon>
        <taxon>Bacillati</taxon>
        <taxon>Actinomycetota</taxon>
        <taxon>Actinomycetes</taxon>
        <taxon>Micrococcales</taxon>
        <taxon>Micrococcaceae</taxon>
        <taxon>Zhihengliuella</taxon>
    </lineage>
</organism>
<accession>A0ABQ3GJ25</accession>
<reference evidence="2" key="1">
    <citation type="journal article" date="2019" name="Int. J. Syst. Evol. Microbiol.">
        <title>The Global Catalogue of Microorganisms (GCM) 10K type strain sequencing project: providing services to taxonomists for standard genome sequencing and annotation.</title>
        <authorList>
            <consortium name="The Broad Institute Genomics Platform"/>
            <consortium name="The Broad Institute Genome Sequencing Center for Infectious Disease"/>
            <person name="Wu L."/>
            <person name="Ma J."/>
        </authorList>
    </citation>
    <scope>NUCLEOTIDE SEQUENCE [LARGE SCALE GENOMIC DNA]</scope>
    <source>
        <strain evidence="2">KCTC 19466</strain>
    </source>
</reference>
<dbReference type="EMBL" id="BMXK01000009">
    <property type="protein sequence ID" value="GHD09938.1"/>
    <property type="molecule type" value="Genomic_DNA"/>
</dbReference>
<name>A0ABQ3GJ25_9MICC</name>
<evidence type="ECO:0000313" key="2">
    <source>
        <dbReference type="Proteomes" id="UP000642819"/>
    </source>
</evidence>
<dbReference type="Proteomes" id="UP000642819">
    <property type="component" value="Unassembled WGS sequence"/>
</dbReference>
<dbReference type="RefSeq" id="WP_189350676.1">
    <property type="nucleotide sequence ID" value="NZ_BMXK01000009.1"/>
</dbReference>
<evidence type="ECO:0008006" key="3">
    <source>
        <dbReference type="Google" id="ProtNLM"/>
    </source>
</evidence>
<comment type="caution">
    <text evidence="1">The sequence shown here is derived from an EMBL/GenBank/DDBJ whole genome shotgun (WGS) entry which is preliminary data.</text>
</comment>
<evidence type="ECO:0000313" key="1">
    <source>
        <dbReference type="EMBL" id="GHD09938.1"/>
    </source>
</evidence>
<sequence length="326" mass="36069">MIFPLIFTGSGEQGVDGAAIRRAYHRGELLRLRRGCYVDADDWRRRSAWGRYDYFAEAVARSLPGHAFILRTAARIWGLPLKTVPPDVEVRAVRHGGIRRDEPRRLRSPHAVAPPNERFPPRGFGVRHQYLPLPRIHELQGGIAISEFVDTVAQCAGYLPFDEAVIVLDAALAGRARQRTDKAAVLARIPHVVESRKSNRARRVVGFADAAAESPGESLSRVVIDRLGFAAPVLQYEVRDADGFVARTDFGWPEADVVGEFDGEEKYGRIAAEAGRAGGSVLMAEKVREDRIRRTGAGVARWTWGDVLDPGRLERILTVAGVPRRG</sequence>
<keyword evidence="2" id="KW-1185">Reference proteome</keyword>